<organism evidence="2 3">
    <name type="scientific">Elysia crispata</name>
    <name type="common">lettuce slug</name>
    <dbReference type="NCBI Taxonomy" id="231223"/>
    <lineage>
        <taxon>Eukaryota</taxon>
        <taxon>Metazoa</taxon>
        <taxon>Spiralia</taxon>
        <taxon>Lophotrochozoa</taxon>
        <taxon>Mollusca</taxon>
        <taxon>Gastropoda</taxon>
        <taxon>Heterobranchia</taxon>
        <taxon>Euthyneura</taxon>
        <taxon>Panpulmonata</taxon>
        <taxon>Sacoglossa</taxon>
        <taxon>Placobranchoidea</taxon>
        <taxon>Plakobranchidae</taxon>
        <taxon>Elysia</taxon>
    </lineage>
</organism>
<protein>
    <submittedName>
        <fullName evidence="2">Uncharacterized protein</fullName>
    </submittedName>
</protein>
<keyword evidence="3" id="KW-1185">Reference proteome</keyword>
<keyword evidence="1" id="KW-1133">Transmembrane helix</keyword>
<feature type="transmembrane region" description="Helical" evidence="1">
    <location>
        <begin position="12"/>
        <end position="34"/>
    </location>
</feature>
<dbReference type="Proteomes" id="UP001283361">
    <property type="component" value="Unassembled WGS sequence"/>
</dbReference>
<name>A0AAE1DZJ7_9GAST</name>
<gene>
    <name evidence="2" type="ORF">RRG08_030223</name>
</gene>
<dbReference type="EMBL" id="JAWDGP010001755">
    <property type="protein sequence ID" value="KAK3788522.1"/>
    <property type="molecule type" value="Genomic_DNA"/>
</dbReference>
<evidence type="ECO:0000256" key="1">
    <source>
        <dbReference type="SAM" id="Phobius"/>
    </source>
</evidence>
<comment type="caution">
    <text evidence="2">The sequence shown here is derived from an EMBL/GenBank/DDBJ whole genome shotgun (WGS) entry which is preliminary data.</text>
</comment>
<keyword evidence="1" id="KW-0472">Membrane</keyword>
<evidence type="ECO:0000313" key="3">
    <source>
        <dbReference type="Proteomes" id="UP001283361"/>
    </source>
</evidence>
<proteinExistence type="predicted"/>
<reference evidence="2" key="1">
    <citation type="journal article" date="2023" name="G3 (Bethesda)">
        <title>A reference genome for the long-term kleptoplast-retaining sea slug Elysia crispata morphotype clarki.</title>
        <authorList>
            <person name="Eastman K.E."/>
            <person name="Pendleton A.L."/>
            <person name="Shaikh M.A."/>
            <person name="Suttiyut T."/>
            <person name="Ogas R."/>
            <person name="Tomko P."/>
            <person name="Gavelis G."/>
            <person name="Widhalm J.R."/>
            <person name="Wisecaver J.H."/>
        </authorList>
    </citation>
    <scope>NUCLEOTIDE SEQUENCE</scope>
    <source>
        <strain evidence="2">ECLA1</strain>
    </source>
</reference>
<dbReference type="AlphaFoldDB" id="A0AAE1DZJ7"/>
<sequence length="186" mass="20444">MVPNLLTKPGSFVFIRVLFVFILSTFDCAALVNVSIASSGRSKTVILEMQSAGFIFNKSQDGLSASTAQDMNLTAGTVTAYPEEETQSKGMPNDTSEFNTKEEEDIHQTEGDPWGHLDEQDDEIGVNRTKLPSITNSPSSKIGIIFGVLLTAALCLVSYSVYKECYIPWRKRASGQPLNQVDYTFD</sequence>
<accession>A0AAE1DZJ7</accession>
<feature type="transmembrane region" description="Helical" evidence="1">
    <location>
        <begin position="142"/>
        <end position="162"/>
    </location>
</feature>
<keyword evidence="1" id="KW-0812">Transmembrane</keyword>
<evidence type="ECO:0000313" key="2">
    <source>
        <dbReference type="EMBL" id="KAK3788522.1"/>
    </source>
</evidence>